<proteinExistence type="predicted"/>
<evidence type="ECO:0000256" key="1">
    <source>
        <dbReference type="ARBA" id="ARBA00022737"/>
    </source>
</evidence>
<gene>
    <name evidence="5" type="ORF">RR46_11639</name>
</gene>
<name>A0A194PR47_PAPXU</name>
<dbReference type="InterPro" id="IPR002048">
    <property type="entry name" value="EF_hand_dom"/>
</dbReference>
<dbReference type="GO" id="GO:0016460">
    <property type="term" value="C:myosin II complex"/>
    <property type="evidence" value="ECO:0007669"/>
    <property type="project" value="TreeGrafter"/>
</dbReference>
<dbReference type="PROSITE" id="PS50222">
    <property type="entry name" value="EF_HAND_2"/>
    <property type="match status" value="4"/>
</dbReference>
<dbReference type="FunFam" id="1.10.238.10:FF:000527">
    <property type="entry name" value="Calmodulin-3"/>
    <property type="match status" value="1"/>
</dbReference>
<dbReference type="SUPFAM" id="SSF47473">
    <property type="entry name" value="EF-hand"/>
    <property type="match status" value="1"/>
</dbReference>
<dbReference type="Gene3D" id="1.10.238.10">
    <property type="entry name" value="EF-hand"/>
    <property type="match status" value="3"/>
</dbReference>
<feature type="region of interest" description="Disordered" evidence="3">
    <location>
        <begin position="1"/>
        <end position="33"/>
    </location>
</feature>
<evidence type="ECO:0000259" key="4">
    <source>
        <dbReference type="PROSITE" id="PS50222"/>
    </source>
</evidence>
<evidence type="ECO:0000256" key="2">
    <source>
        <dbReference type="ARBA" id="ARBA00022837"/>
    </source>
</evidence>
<dbReference type="Pfam" id="PF13499">
    <property type="entry name" value="EF-hand_7"/>
    <property type="match status" value="2"/>
</dbReference>
<feature type="domain" description="EF-hand" evidence="4">
    <location>
        <begin position="128"/>
        <end position="163"/>
    </location>
</feature>
<feature type="domain" description="EF-hand" evidence="4">
    <location>
        <begin position="201"/>
        <end position="233"/>
    </location>
</feature>
<dbReference type="GO" id="GO:0072686">
    <property type="term" value="C:mitotic spindle"/>
    <property type="evidence" value="ECO:0007669"/>
    <property type="project" value="UniProtKB-ARBA"/>
</dbReference>
<evidence type="ECO:0000313" key="6">
    <source>
        <dbReference type="Proteomes" id="UP000053268"/>
    </source>
</evidence>
<dbReference type="GO" id="GO:0005509">
    <property type="term" value="F:calcium ion binding"/>
    <property type="evidence" value="ECO:0007669"/>
    <property type="project" value="InterPro"/>
</dbReference>
<feature type="compositionally biased region" description="Low complexity" evidence="3">
    <location>
        <begin position="1"/>
        <end position="22"/>
    </location>
</feature>
<reference evidence="5 6" key="1">
    <citation type="journal article" date="2015" name="Nat. Commun.">
        <title>Outbred genome sequencing and CRISPR/Cas9 gene editing in butterflies.</title>
        <authorList>
            <person name="Li X."/>
            <person name="Fan D."/>
            <person name="Zhang W."/>
            <person name="Liu G."/>
            <person name="Zhang L."/>
            <person name="Zhao L."/>
            <person name="Fang X."/>
            <person name="Chen L."/>
            <person name="Dong Y."/>
            <person name="Chen Y."/>
            <person name="Ding Y."/>
            <person name="Zhao R."/>
            <person name="Feng M."/>
            <person name="Zhu Y."/>
            <person name="Feng Y."/>
            <person name="Jiang X."/>
            <person name="Zhu D."/>
            <person name="Xiang H."/>
            <person name="Feng X."/>
            <person name="Li S."/>
            <person name="Wang J."/>
            <person name="Zhang G."/>
            <person name="Kronforst M.R."/>
            <person name="Wang W."/>
        </authorList>
    </citation>
    <scope>NUCLEOTIDE SEQUENCE [LARGE SCALE GENOMIC DNA]</scope>
    <source>
        <strain evidence="5">Ya'a_city_454_Px</strain>
        <tissue evidence="5">Whole body</tissue>
    </source>
</reference>
<keyword evidence="6" id="KW-1185">Reference proteome</keyword>
<dbReference type="InterPro" id="IPR050230">
    <property type="entry name" value="CALM/Myosin/TropC-like"/>
</dbReference>
<dbReference type="PROSITE" id="PS00018">
    <property type="entry name" value="EF_HAND_1"/>
    <property type="match status" value="4"/>
</dbReference>
<evidence type="ECO:0000256" key="3">
    <source>
        <dbReference type="SAM" id="MobiDB-lite"/>
    </source>
</evidence>
<organism evidence="5 6">
    <name type="scientific">Papilio xuthus</name>
    <name type="common">Asian swallowtail butterfly</name>
    <dbReference type="NCBI Taxonomy" id="66420"/>
    <lineage>
        <taxon>Eukaryota</taxon>
        <taxon>Metazoa</taxon>
        <taxon>Ecdysozoa</taxon>
        <taxon>Arthropoda</taxon>
        <taxon>Hexapoda</taxon>
        <taxon>Insecta</taxon>
        <taxon>Pterygota</taxon>
        <taxon>Neoptera</taxon>
        <taxon>Endopterygota</taxon>
        <taxon>Lepidoptera</taxon>
        <taxon>Glossata</taxon>
        <taxon>Ditrysia</taxon>
        <taxon>Papilionoidea</taxon>
        <taxon>Papilionidae</taxon>
        <taxon>Papilioninae</taxon>
        <taxon>Papilio</taxon>
    </lineage>
</organism>
<dbReference type="InterPro" id="IPR011992">
    <property type="entry name" value="EF-hand-dom_pair"/>
</dbReference>
<dbReference type="STRING" id="66420.A0A194PR47"/>
<dbReference type="PANTHER" id="PTHR23048:SF0">
    <property type="entry name" value="CALMODULIN LIKE 3"/>
    <property type="match status" value="1"/>
</dbReference>
<dbReference type="InterPro" id="IPR018247">
    <property type="entry name" value="EF_Hand_1_Ca_BS"/>
</dbReference>
<evidence type="ECO:0000313" key="5">
    <source>
        <dbReference type="EMBL" id="KPI95926.1"/>
    </source>
</evidence>
<dbReference type="AlphaFoldDB" id="A0A194PR47"/>
<protein>
    <submittedName>
        <fullName evidence="5">Calmodulin</fullName>
    </submittedName>
</protein>
<feature type="domain" description="EF-hand" evidence="4">
    <location>
        <begin position="165"/>
        <end position="200"/>
    </location>
</feature>
<dbReference type="EMBL" id="KQ459595">
    <property type="protein sequence ID" value="KPI95926.1"/>
    <property type="molecule type" value="Genomic_DNA"/>
</dbReference>
<dbReference type="CDD" id="cd00051">
    <property type="entry name" value="EFh"/>
    <property type="match status" value="2"/>
</dbReference>
<dbReference type="Proteomes" id="UP000053268">
    <property type="component" value="Unassembled WGS sequence"/>
</dbReference>
<dbReference type="PANTHER" id="PTHR23048">
    <property type="entry name" value="MYOSIN LIGHT CHAIN 1, 3"/>
    <property type="match status" value="1"/>
</dbReference>
<keyword evidence="2" id="KW-0106">Calcium</keyword>
<sequence length="233" mass="25869">MCRSGAPAPARRSSALGSAPRGDALQVRGGQSARAARCSTPLYAAAPARYKTDYPLRIKSNPVSCVPRHGLERPRLSRLNRKYSKADQLTEEQIAEFKEAFSLFDKDGDGTITTKELGTVMRSLGQNPTEAELQDMINEVDADGNGTIDFPEFLTMMARKMKDTDSEEEIREAFRVFDKDGNGFISAAELRHVMTNLGEKLTDEEVDEMIREADIDGDGQVNYEEFVTMMTSK</sequence>
<dbReference type="SMART" id="SM00054">
    <property type="entry name" value="EFh"/>
    <property type="match status" value="4"/>
</dbReference>
<accession>A0A194PR47</accession>
<feature type="domain" description="EF-hand" evidence="4">
    <location>
        <begin position="92"/>
        <end position="127"/>
    </location>
</feature>
<keyword evidence="1" id="KW-0677">Repeat</keyword>